<feature type="compositionally biased region" description="Polar residues" evidence="7">
    <location>
        <begin position="21"/>
        <end position="30"/>
    </location>
</feature>
<keyword evidence="5 8" id="KW-1133">Transmembrane helix</keyword>
<dbReference type="GO" id="GO:0042246">
    <property type="term" value="P:tissue regeneration"/>
    <property type="evidence" value="ECO:0007669"/>
    <property type="project" value="InterPro"/>
</dbReference>
<reference evidence="10" key="1">
    <citation type="submission" date="2013-03" db="EMBL/GenBank/DDBJ databases">
        <title>The Genome Sequence of Anopheles epiroticus epiroticus2.</title>
        <authorList>
            <consortium name="The Broad Institute Genomics Platform"/>
            <person name="Neafsey D.E."/>
            <person name="Howell P."/>
            <person name="Walker B."/>
            <person name="Young S.K."/>
            <person name="Zeng Q."/>
            <person name="Gargeya S."/>
            <person name="Fitzgerald M."/>
            <person name="Haas B."/>
            <person name="Abouelleil A."/>
            <person name="Allen A.W."/>
            <person name="Alvarado L."/>
            <person name="Arachchi H.M."/>
            <person name="Berlin A.M."/>
            <person name="Chapman S.B."/>
            <person name="Gainer-Dewar J."/>
            <person name="Goldberg J."/>
            <person name="Griggs A."/>
            <person name="Gujja S."/>
            <person name="Hansen M."/>
            <person name="Howarth C."/>
            <person name="Imamovic A."/>
            <person name="Ireland A."/>
            <person name="Larimer J."/>
            <person name="McCowan C."/>
            <person name="Murphy C."/>
            <person name="Pearson M."/>
            <person name="Poon T.W."/>
            <person name="Priest M."/>
            <person name="Roberts A."/>
            <person name="Saif S."/>
            <person name="Shea T."/>
            <person name="Sisk P."/>
            <person name="Sykes S."/>
            <person name="Wortman J."/>
            <person name="Nusbaum C."/>
            <person name="Birren B."/>
        </authorList>
    </citation>
    <scope>NUCLEOTIDE SEQUENCE [LARGE SCALE GENOMIC DNA]</scope>
    <source>
        <strain evidence="10">Epiroticus2</strain>
    </source>
</reference>
<evidence type="ECO:0000256" key="3">
    <source>
        <dbReference type="ARBA" id="ARBA00022692"/>
    </source>
</evidence>
<evidence type="ECO:0000256" key="6">
    <source>
        <dbReference type="ARBA" id="ARBA00023136"/>
    </source>
</evidence>
<evidence type="ECO:0000256" key="7">
    <source>
        <dbReference type="SAM" id="MobiDB-lite"/>
    </source>
</evidence>
<feature type="transmembrane region" description="Helical" evidence="8">
    <location>
        <begin position="32"/>
        <end position="54"/>
    </location>
</feature>
<evidence type="ECO:0000256" key="2">
    <source>
        <dbReference type="ARBA" id="ARBA00008141"/>
    </source>
</evidence>
<evidence type="ECO:0000256" key="4">
    <source>
        <dbReference type="ARBA" id="ARBA00022889"/>
    </source>
</evidence>
<evidence type="ECO:0000256" key="8">
    <source>
        <dbReference type="SAM" id="Phobius"/>
    </source>
</evidence>
<organism evidence="9 10">
    <name type="scientific">Anopheles epiroticus</name>
    <dbReference type="NCBI Taxonomy" id="199890"/>
    <lineage>
        <taxon>Eukaryota</taxon>
        <taxon>Metazoa</taxon>
        <taxon>Ecdysozoa</taxon>
        <taxon>Arthropoda</taxon>
        <taxon>Hexapoda</taxon>
        <taxon>Insecta</taxon>
        <taxon>Pterygota</taxon>
        <taxon>Neoptera</taxon>
        <taxon>Endopterygota</taxon>
        <taxon>Diptera</taxon>
        <taxon>Nematocera</taxon>
        <taxon>Culicoidea</taxon>
        <taxon>Culicidae</taxon>
        <taxon>Anophelinae</taxon>
        <taxon>Anopheles</taxon>
    </lineage>
</organism>
<dbReference type="InterPro" id="IPR007007">
    <property type="entry name" value="Ninjurin"/>
</dbReference>
<dbReference type="GO" id="GO:0007155">
    <property type="term" value="P:cell adhesion"/>
    <property type="evidence" value="ECO:0007669"/>
    <property type="project" value="UniProtKB-KW"/>
</dbReference>
<dbReference type="AlphaFoldDB" id="A0A182PCS0"/>
<dbReference type="Pfam" id="PF04923">
    <property type="entry name" value="Ninjurin"/>
    <property type="match status" value="1"/>
</dbReference>
<evidence type="ECO:0000313" key="9">
    <source>
        <dbReference type="EnsemblMetazoa" id="AEPI004725-PA"/>
    </source>
</evidence>
<feature type="transmembrane region" description="Helical" evidence="8">
    <location>
        <begin position="61"/>
        <end position="84"/>
    </location>
</feature>
<dbReference type="PANTHER" id="PTHR12316:SF20">
    <property type="entry name" value="NINJURIN-A"/>
    <property type="match status" value="1"/>
</dbReference>
<evidence type="ECO:0000313" key="10">
    <source>
        <dbReference type="Proteomes" id="UP000075885"/>
    </source>
</evidence>
<evidence type="ECO:0000256" key="1">
    <source>
        <dbReference type="ARBA" id="ARBA00004141"/>
    </source>
</evidence>
<proteinExistence type="inferred from homology"/>
<dbReference type="PANTHER" id="PTHR12316">
    <property type="entry name" value="NINJURIN-RELATED"/>
    <property type="match status" value="1"/>
</dbReference>
<dbReference type="GO" id="GO:0016020">
    <property type="term" value="C:membrane"/>
    <property type="evidence" value="ECO:0007669"/>
    <property type="project" value="UniProtKB-SubCell"/>
</dbReference>
<dbReference type="VEuPathDB" id="VectorBase:AEPI004725"/>
<keyword evidence="4" id="KW-0130">Cell adhesion</keyword>
<keyword evidence="6 8" id="KW-0472">Membrane</keyword>
<dbReference type="Proteomes" id="UP000075885">
    <property type="component" value="Unassembled WGS sequence"/>
</dbReference>
<keyword evidence="3 8" id="KW-0812">Transmembrane</keyword>
<comment type="subcellular location">
    <subcellularLocation>
        <location evidence="1">Membrane</location>
        <topology evidence="1">Multi-pass membrane protein</topology>
    </subcellularLocation>
</comment>
<feature type="transmembrane region" description="Helical" evidence="8">
    <location>
        <begin position="104"/>
        <end position="127"/>
    </location>
</feature>
<comment type="similarity">
    <text evidence="2">Belongs to the ninjurin family.</text>
</comment>
<keyword evidence="10" id="KW-1185">Reference proteome</keyword>
<accession>A0A182PCS0</accession>
<dbReference type="EnsemblMetazoa" id="AEPI004725-RA">
    <property type="protein sequence ID" value="AEPI004725-PA"/>
    <property type="gene ID" value="AEPI004725"/>
</dbReference>
<feature type="region of interest" description="Disordered" evidence="7">
    <location>
        <begin position="1"/>
        <end position="30"/>
    </location>
</feature>
<protein>
    <submittedName>
        <fullName evidence="9">Uncharacterized protein</fullName>
    </submittedName>
</protein>
<dbReference type="STRING" id="199890.A0A182PCS0"/>
<sequence>MELAESPETKDTLVRSDETRQQSQPKSPQGNMFVQSMFDMTLITINFCQICYILKVGPGLGWLYYFLLGLFGVSLVVLFLHGFMGLCGRLRCSKPLPPSCFNCLYNTSMFMVVIVYIVNLVGNVLMLKEAENNY</sequence>
<feature type="compositionally biased region" description="Basic and acidic residues" evidence="7">
    <location>
        <begin position="7"/>
        <end position="20"/>
    </location>
</feature>
<name>A0A182PCS0_9DIPT</name>
<evidence type="ECO:0000256" key="5">
    <source>
        <dbReference type="ARBA" id="ARBA00022989"/>
    </source>
</evidence>
<reference evidence="9" key="2">
    <citation type="submission" date="2020-05" db="UniProtKB">
        <authorList>
            <consortium name="EnsemblMetazoa"/>
        </authorList>
    </citation>
    <scope>IDENTIFICATION</scope>
    <source>
        <strain evidence="9">Epiroticus2</strain>
    </source>
</reference>